<dbReference type="InterPro" id="IPR000835">
    <property type="entry name" value="HTH_MarR-typ"/>
</dbReference>
<evidence type="ECO:0000313" key="6">
    <source>
        <dbReference type="Proteomes" id="UP000019364"/>
    </source>
</evidence>
<protein>
    <recommendedName>
        <fullName evidence="4">HTH marR-type domain-containing protein</fullName>
    </recommendedName>
</protein>
<evidence type="ECO:0000256" key="3">
    <source>
        <dbReference type="ARBA" id="ARBA00023163"/>
    </source>
</evidence>
<proteinExistence type="predicted"/>
<dbReference type="PANTHER" id="PTHR42756">
    <property type="entry name" value="TRANSCRIPTIONAL REGULATOR, MARR"/>
    <property type="match status" value="1"/>
</dbReference>
<feature type="domain" description="HTH marR-type" evidence="4">
    <location>
        <begin position="3"/>
        <end position="138"/>
    </location>
</feature>
<reference evidence="5 6" key="1">
    <citation type="journal article" date="2014" name="Genome Announc.">
        <title>Draft Genome Sequence of Paenibacillus pini JCM 16418T, Isolated from the Rhizosphere of Pine Tree.</title>
        <authorList>
            <person name="Yuki M."/>
            <person name="Oshima K."/>
            <person name="Suda W."/>
            <person name="Oshida Y."/>
            <person name="Kitamura K."/>
            <person name="Iida Y."/>
            <person name="Hattori M."/>
            <person name="Ohkuma M."/>
        </authorList>
    </citation>
    <scope>NUCLEOTIDE SEQUENCE [LARGE SCALE GENOMIC DNA]</scope>
    <source>
        <strain evidence="5 6">JCM 16418</strain>
    </source>
</reference>
<accession>W7YUU7</accession>
<dbReference type="STRING" id="1236976.JCM16418_2427"/>
<keyword evidence="6" id="KW-1185">Reference proteome</keyword>
<dbReference type="RefSeq" id="WP_036648699.1">
    <property type="nucleotide sequence ID" value="NZ_BAVZ01000006.1"/>
</dbReference>
<dbReference type="InterPro" id="IPR036390">
    <property type="entry name" value="WH_DNA-bd_sf"/>
</dbReference>
<dbReference type="Proteomes" id="UP000019364">
    <property type="component" value="Unassembled WGS sequence"/>
</dbReference>
<dbReference type="GO" id="GO:0003677">
    <property type="term" value="F:DNA binding"/>
    <property type="evidence" value="ECO:0007669"/>
    <property type="project" value="UniProtKB-KW"/>
</dbReference>
<keyword evidence="2" id="KW-0238">DNA-binding</keyword>
<dbReference type="Pfam" id="PF01047">
    <property type="entry name" value="MarR"/>
    <property type="match status" value="1"/>
</dbReference>
<evidence type="ECO:0000313" key="5">
    <source>
        <dbReference type="EMBL" id="GAF08356.1"/>
    </source>
</evidence>
<sequence>MDKNVMFHKFVTFTAAVHQITNEMTKEVKLEGITPVQYKILEYIAVSQPITLSEISDCMHMSMPNTSRELRKLSEKKLCEKMTDEDDRRKQSIRLSEEGQAMMNEVFKHMESQFIERIAQVSEQELQEIEHALELLQRKVFY</sequence>
<gene>
    <name evidence="5" type="ORF">JCM16418_2427</name>
</gene>
<dbReference type="AlphaFoldDB" id="W7YUU7"/>
<keyword evidence="1" id="KW-0805">Transcription regulation</keyword>
<dbReference type="eggNOG" id="COG1846">
    <property type="taxonomic scope" value="Bacteria"/>
</dbReference>
<comment type="caution">
    <text evidence="5">The sequence shown here is derived from an EMBL/GenBank/DDBJ whole genome shotgun (WGS) entry which is preliminary data.</text>
</comment>
<evidence type="ECO:0000259" key="4">
    <source>
        <dbReference type="PROSITE" id="PS50995"/>
    </source>
</evidence>
<dbReference type="PROSITE" id="PS50995">
    <property type="entry name" value="HTH_MARR_2"/>
    <property type="match status" value="1"/>
</dbReference>
<organism evidence="5 6">
    <name type="scientific">Paenibacillus pini JCM 16418</name>
    <dbReference type="NCBI Taxonomy" id="1236976"/>
    <lineage>
        <taxon>Bacteria</taxon>
        <taxon>Bacillati</taxon>
        <taxon>Bacillota</taxon>
        <taxon>Bacilli</taxon>
        <taxon>Bacillales</taxon>
        <taxon>Paenibacillaceae</taxon>
        <taxon>Paenibacillus</taxon>
    </lineage>
</organism>
<dbReference type="PANTHER" id="PTHR42756:SF1">
    <property type="entry name" value="TRANSCRIPTIONAL REPRESSOR OF EMRAB OPERON"/>
    <property type="match status" value="1"/>
</dbReference>
<dbReference type="SUPFAM" id="SSF46785">
    <property type="entry name" value="Winged helix' DNA-binding domain"/>
    <property type="match status" value="1"/>
</dbReference>
<keyword evidence="3" id="KW-0804">Transcription</keyword>
<evidence type="ECO:0000256" key="1">
    <source>
        <dbReference type="ARBA" id="ARBA00023015"/>
    </source>
</evidence>
<dbReference type="GO" id="GO:0003700">
    <property type="term" value="F:DNA-binding transcription factor activity"/>
    <property type="evidence" value="ECO:0007669"/>
    <property type="project" value="InterPro"/>
</dbReference>
<dbReference type="SMART" id="SM00347">
    <property type="entry name" value="HTH_MARR"/>
    <property type="match status" value="1"/>
</dbReference>
<dbReference type="Gene3D" id="1.10.10.10">
    <property type="entry name" value="Winged helix-like DNA-binding domain superfamily/Winged helix DNA-binding domain"/>
    <property type="match status" value="1"/>
</dbReference>
<dbReference type="OrthoDB" id="2314798at2"/>
<dbReference type="PRINTS" id="PR00598">
    <property type="entry name" value="HTHMARR"/>
</dbReference>
<evidence type="ECO:0000256" key="2">
    <source>
        <dbReference type="ARBA" id="ARBA00023125"/>
    </source>
</evidence>
<dbReference type="InterPro" id="IPR036388">
    <property type="entry name" value="WH-like_DNA-bd_sf"/>
</dbReference>
<dbReference type="EMBL" id="BAVZ01000006">
    <property type="protein sequence ID" value="GAF08356.1"/>
    <property type="molecule type" value="Genomic_DNA"/>
</dbReference>
<name>W7YUU7_9BACL</name>